<sequence length="300" mass="32739">MRRQVRSDSDERSIISVADLRQPRVRRTLRGVQGLILVGLVVVGAGPLLWLVMAGLSTTQDLITDPLAWFPSGVQWHNLADAWTRIEIGKYLGNTAIIALGCLVANLLVTTTSAYLLSILRPRWGGVLSGAILATLFVPSVIALVPLYLTVVRVPGTNISLLNTFWAVWLPSAANAFNILVVRRFFDAIPRETIEAAQIDGAGVVRVFWQIVLPFSKPILGVISIMAVLGAWKDFLWPKLVLQDPTMQPISVALPRVEATTELSLQMAGMLLGMLIPVILFLVFQRQILKGVSMSGSVKG</sequence>
<keyword evidence="4 7" id="KW-0812">Transmembrane</keyword>
<keyword evidence="10" id="KW-1185">Reference proteome</keyword>
<dbReference type="PANTHER" id="PTHR43744:SF12">
    <property type="entry name" value="ABC TRANSPORTER PERMEASE PROTEIN MG189-RELATED"/>
    <property type="match status" value="1"/>
</dbReference>
<dbReference type="Proteomes" id="UP000275356">
    <property type="component" value="Unassembled WGS sequence"/>
</dbReference>
<gene>
    <name evidence="9" type="ORF">EDD28_1777</name>
</gene>
<dbReference type="GO" id="GO:0055085">
    <property type="term" value="P:transmembrane transport"/>
    <property type="evidence" value="ECO:0007669"/>
    <property type="project" value="InterPro"/>
</dbReference>
<evidence type="ECO:0000256" key="6">
    <source>
        <dbReference type="ARBA" id="ARBA00023136"/>
    </source>
</evidence>
<keyword evidence="9" id="KW-0762">Sugar transport</keyword>
<dbReference type="CDD" id="cd06261">
    <property type="entry name" value="TM_PBP2"/>
    <property type="match status" value="1"/>
</dbReference>
<dbReference type="EMBL" id="RKHQ01000001">
    <property type="protein sequence ID" value="ROR97184.1"/>
    <property type="molecule type" value="Genomic_DNA"/>
</dbReference>
<feature type="transmembrane region" description="Helical" evidence="7">
    <location>
        <begin position="96"/>
        <end position="117"/>
    </location>
</feature>
<evidence type="ECO:0000259" key="8">
    <source>
        <dbReference type="PROSITE" id="PS50928"/>
    </source>
</evidence>
<reference evidence="9 10" key="1">
    <citation type="submission" date="2018-11" db="EMBL/GenBank/DDBJ databases">
        <title>Sequencing the genomes of 1000 actinobacteria strains.</title>
        <authorList>
            <person name="Klenk H.-P."/>
        </authorList>
    </citation>
    <scope>NUCLEOTIDE SEQUENCE [LARGE SCALE GENOMIC DNA]</scope>
    <source>
        <strain evidence="9 10">DSM 13521</strain>
    </source>
</reference>
<keyword evidence="2 7" id="KW-0813">Transport</keyword>
<evidence type="ECO:0000256" key="2">
    <source>
        <dbReference type="ARBA" id="ARBA00022448"/>
    </source>
</evidence>
<evidence type="ECO:0000256" key="5">
    <source>
        <dbReference type="ARBA" id="ARBA00022989"/>
    </source>
</evidence>
<feature type="transmembrane region" description="Helical" evidence="7">
    <location>
        <begin position="263"/>
        <end position="284"/>
    </location>
</feature>
<comment type="caution">
    <text evidence="9">The sequence shown here is derived from an EMBL/GenBank/DDBJ whole genome shotgun (WGS) entry which is preliminary data.</text>
</comment>
<feature type="transmembrane region" description="Helical" evidence="7">
    <location>
        <begin position="165"/>
        <end position="186"/>
    </location>
</feature>
<evidence type="ECO:0000256" key="1">
    <source>
        <dbReference type="ARBA" id="ARBA00004651"/>
    </source>
</evidence>
<dbReference type="InterPro" id="IPR000515">
    <property type="entry name" value="MetI-like"/>
</dbReference>
<dbReference type="RefSeq" id="WP_123740018.1">
    <property type="nucleotide sequence ID" value="NZ_CALFQU010000010.1"/>
</dbReference>
<dbReference type="SUPFAM" id="SSF161098">
    <property type="entry name" value="MetI-like"/>
    <property type="match status" value="1"/>
</dbReference>
<dbReference type="OrthoDB" id="2063054at2"/>
<comment type="subcellular location">
    <subcellularLocation>
        <location evidence="1 7">Cell membrane</location>
        <topology evidence="1 7">Multi-pass membrane protein</topology>
    </subcellularLocation>
</comment>
<keyword evidence="5 7" id="KW-1133">Transmembrane helix</keyword>
<evidence type="ECO:0000256" key="3">
    <source>
        <dbReference type="ARBA" id="ARBA00022475"/>
    </source>
</evidence>
<evidence type="ECO:0000313" key="9">
    <source>
        <dbReference type="EMBL" id="ROR97184.1"/>
    </source>
</evidence>
<name>A0A3N2DCL7_9MICO</name>
<feature type="transmembrane region" description="Helical" evidence="7">
    <location>
        <begin position="34"/>
        <end position="56"/>
    </location>
</feature>
<keyword evidence="3" id="KW-1003">Cell membrane</keyword>
<dbReference type="InterPro" id="IPR035906">
    <property type="entry name" value="MetI-like_sf"/>
</dbReference>
<comment type="similarity">
    <text evidence="7">Belongs to the binding-protein-dependent transport system permease family.</text>
</comment>
<dbReference type="PROSITE" id="PS50928">
    <property type="entry name" value="ABC_TM1"/>
    <property type="match status" value="1"/>
</dbReference>
<evidence type="ECO:0000256" key="7">
    <source>
        <dbReference type="RuleBase" id="RU363032"/>
    </source>
</evidence>
<evidence type="ECO:0000313" key="10">
    <source>
        <dbReference type="Proteomes" id="UP000275356"/>
    </source>
</evidence>
<dbReference type="GO" id="GO:0005886">
    <property type="term" value="C:plasma membrane"/>
    <property type="evidence" value="ECO:0007669"/>
    <property type="project" value="UniProtKB-SubCell"/>
</dbReference>
<dbReference type="AlphaFoldDB" id="A0A3N2DCL7"/>
<keyword evidence="6 7" id="KW-0472">Membrane</keyword>
<feature type="domain" description="ABC transmembrane type-1" evidence="8">
    <location>
        <begin position="92"/>
        <end position="284"/>
    </location>
</feature>
<feature type="transmembrane region" description="Helical" evidence="7">
    <location>
        <begin position="124"/>
        <end position="145"/>
    </location>
</feature>
<evidence type="ECO:0000256" key="4">
    <source>
        <dbReference type="ARBA" id="ARBA00022692"/>
    </source>
</evidence>
<dbReference type="Pfam" id="PF00528">
    <property type="entry name" value="BPD_transp_1"/>
    <property type="match status" value="1"/>
</dbReference>
<feature type="transmembrane region" description="Helical" evidence="7">
    <location>
        <begin position="207"/>
        <end position="232"/>
    </location>
</feature>
<proteinExistence type="inferred from homology"/>
<organism evidence="9 10">
    <name type="scientific">Salana multivorans</name>
    <dbReference type="NCBI Taxonomy" id="120377"/>
    <lineage>
        <taxon>Bacteria</taxon>
        <taxon>Bacillati</taxon>
        <taxon>Actinomycetota</taxon>
        <taxon>Actinomycetes</taxon>
        <taxon>Micrococcales</taxon>
        <taxon>Beutenbergiaceae</taxon>
        <taxon>Salana</taxon>
    </lineage>
</organism>
<accession>A0A3N2DCL7</accession>
<protein>
    <submittedName>
        <fullName evidence="9">Multiple sugar transport system permease protein</fullName>
    </submittedName>
</protein>
<dbReference type="Gene3D" id="1.10.3720.10">
    <property type="entry name" value="MetI-like"/>
    <property type="match status" value="1"/>
</dbReference>
<dbReference type="PANTHER" id="PTHR43744">
    <property type="entry name" value="ABC TRANSPORTER PERMEASE PROTEIN MG189-RELATED-RELATED"/>
    <property type="match status" value="1"/>
</dbReference>